<evidence type="ECO:0000313" key="11">
    <source>
        <dbReference type="WBParaSite" id="jg5532"/>
    </source>
</evidence>
<evidence type="ECO:0000256" key="7">
    <source>
        <dbReference type="ARBA" id="ARBA00023034"/>
    </source>
</evidence>
<proteinExistence type="inferred from homology"/>
<feature type="transmembrane region" description="Helical" evidence="9">
    <location>
        <begin position="199"/>
        <end position="221"/>
    </location>
</feature>
<dbReference type="GO" id="GO:0005794">
    <property type="term" value="C:Golgi apparatus"/>
    <property type="evidence" value="ECO:0007669"/>
    <property type="project" value="UniProtKB-SubCell"/>
</dbReference>
<comment type="caution">
    <text evidence="9">Lacks conserved residue(s) required for the propagation of feature annotation.</text>
</comment>
<keyword evidence="10" id="KW-1185">Reference proteome</keyword>
<dbReference type="InterPro" id="IPR004240">
    <property type="entry name" value="EMP70"/>
</dbReference>
<dbReference type="Pfam" id="PF02990">
    <property type="entry name" value="EMP70"/>
    <property type="match status" value="1"/>
</dbReference>
<dbReference type="WBParaSite" id="jg5532">
    <property type="protein sequence ID" value="jg5532"/>
    <property type="gene ID" value="jg5532"/>
</dbReference>
<evidence type="ECO:0000256" key="5">
    <source>
        <dbReference type="ARBA" id="ARBA00022729"/>
    </source>
</evidence>
<comment type="similarity">
    <text evidence="3 9">Belongs to the nonaspanin (TM9SF) (TC 9.A.2) family.</text>
</comment>
<evidence type="ECO:0000256" key="2">
    <source>
        <dbReference type="ARBA" id="ARBA00004555"/>
    </source>
</evidence>
<reference evidence="11" key="1">
    <citation type="submission" date="2022-11" db="UniProtKB">
        <authorList>
            <consortium name="WormBaseParasite"/>
        </authorList>
    </citation>
    <scope>IDENTIFICATION</scope>
</reference>
<keyword evidence="8 9" id="KW-0472">Membrane</keyword>
<dbReference type="PANTHER" id="PTHR10766:SF55">
    <property type="entry name" value="TRANSMEMBRANE 9 SUPERFAMILY MEMBER 4"/>
    <property type="match status" value="1"/>
</dbReference>
<evidence type="ECO:0000313" key="10">
    <source>
        <dbReference type="Proteomes" id="UP000887574"/>
    </source>
</evidence>
<keyword evidence="4 9" id="KW-0812">Transmembrane</keyword>
<evidence type="ECO:0000256" key="3">
    <source>
        <dbReference type="ARBA" id="ARBA00005227"/>
    </source>
</evidence>
<dbReference type="AlphaFoldDB" id="A0A915EG53"/>
<dbReference type="GO" id="GO:0072657">
    <property type="term" value="P:protein localization to membrane"/>
    <property type="evidence" value="ECO:0007669"/>
    <property type="project" value="TreeGrafter"/>
</dbReference>
<evidence type="ECO:0000256" key="1">
    <source>
        <dbReference type="ARBA" id="ARBA00004141"/>
    </source>
</evidence>
<evidence type="ECO:0000256" key="6">
    <source>
        <dbReference type="ARBA" id="ARBA00022989"/>
    </source>
</evidence>
<dbReference type="GO" id="GO:0016020">
    <property type="term" value="C:membrane"/>
    <property type="evidence" value="ECO:0007669"/>
    <property type="project" value="UniProtKB-SubCell"/>
</dbReference>
<comment type="subcellular location">
    <subcellularLocation>
        <location evidence="2">Golgi apparatus</location>
    </subcellularLocation>
    <subcellularLocation>
        <location evidence="1">Membrane</location>
        <topology evidence="1">Multi-pass membrane protein</topology>
    </subcellularLocation>
</comment>
<keyword evidence="5" id="KW-0732">Signal</keyword>
<evidence type="ECO:0000256" key="8">
    <source>
        <dbReference type="ARBA" id="ARBA00023136"/>
    </source>
</evidence>
<dbReference type="PANTHER" id="PTHR10766">
    <property type="entry name" value="TRANSMEMBRANE 9 SUPERFAMILY PROTEIN"/>
    <property type="match status" value="1"/>
</dbReference>
<organism evidence="10 11">
    <name type="scientific">Ditylenchus dipsaci</name>
    <dbReference type="NCBI Taxonomy" id="166011"/>
    <lineage>
        <taxon>Eukaryota</taxon>
        <taxon>Metazoa</taxon>
        <taxon>Ecdysozoa</taxon>
        <taxon>Nematoda</taxon>
        <taxon>Chromadorea</taxon>
        <taxon>Rhabditida</taxon>
        <taxon>Tylenchina</taxon>
        <taxon>Tylenchomorpha</taxon>
        <taxon>Sphaerularioidea</taxon>
        <taxon>Anguinidae</taxon>
        <taxon>Anguininae</taxon>
        <taxon>Ditylenchus</taxon>
    </lineage>
</organism>
<keyword evidence="6 9" id="KW-1133">Transmembrane helix</keyword>
<evidence type="ECO:0000256" key="4">
    <source>
        <dbReference type="ARBA" id="ARBA00022692"/>
    </source>
</evidence>
<evidence type="ECO:0000256" key="9">
    <source>
        <dbReference type="RuleBase" id="RU363079"/>
    </source>
</evidence>
<feature type="transmembrane region" description="Helical" evidence="9">
    <location>
        <begin position="262"/>
        <end position="293"/>
    </location>
</feature>
<name>A0A915EG53_9BILA</name>
<sequence length="296" mass="33906">MIEVKAIKLTSVKTVVPYEYYALPFCKPEGGELHYKSENLGEVMRGDRIVNTPYEVFMKKDASCHTLCTASGNAKVTIDKSESELLRQRIAEDYHKHKKFSSITDTSWDGLMNRANFLEHHLDINLKFHEPTPGVYRSKYSIKQGEKSCSIEHLDTPQQLMDGANEIMWTYSVRWEESEIPWASRWDTYLNMKDVQIHWFSILNSLVVVICLTGFLSVIIIRTVRRDIAQYNRDEDIEDTLEETGWKLVHGDVFRPPRYGMLLVNLVGTGIQLLGMVAVTVSFACLACCPHLAEGH</sequence>
<dbReference type="Proteomes" id="UP000887574">
    <property type="component" value="Unplaced"/>
</dbReference>
<protein>
    <recommendedName>
        <fullName evidence="9">Transmembrane 9 superfamily member</fullName>
    </recommendedName>
</protein>
<keyword evidence="7" id="KW-0333">Golgi apparatus</keyword>
<accession>A0A915EG53</accession>